<dbReference type="OrthoDB" id="9112824at2"/>
<proteinExistence type="predicted"/>
<dbReference type="HOGENOM" id="CLU_2875628_0_0_4"/>
<name>V8QNQ5_9BURK</name>
<protein>
    <submittedName>
        <fullName evidence="1">Uncharacterized protein</fullName>
    </submittedName>
</protein>
<evidence type="ECO:0000313" key="1">
    <source>
        <dbReference type="EMBL" id="ETF00950.1"/>
    </source>
</evidence>
<dbReference type="EMBL" id="AYXT01000013">
    <property type="protein sequence ID" value="ETF00950.1"/>
    <property type="molecule type" value="Genomic_DNA"/>
</dbReference>
<accession>V8QNQ5</accession>
<dbReference type="PATRIC" id="fig|1424334.3.peg.4034"/>
<dbReference type="STRING" id="1424334.W822_20120"/>
<sequence length="63" mass="6921">MKPSIADLQEAARRSRLTIPLEVAMQSPALAYCLNKTALIIAKRRTSTPPKPDFKRLAAGDID</sequence>
<organism evidence="1 2">
    <name type="scientific">Advenella kashmirensis W13003</name>
    <dbReference type="NCBI Taxonomy" id="1424334"/>
    <lineage>
        <taxon>Bacteria</taxon>
        <taxon>Pseudomonadati</taxon>
        <taxon>Pseudomonadota</taxon>
        <taxon>Betaproteobacteria</taxon>
        <taxon>Burkholderiales</taxon>
        <taxon>Alcaligenaceae</taxon>
    </lineage>
</organism>
<keyword evidence="2" id="KW-1185">Reference proteome</keyword>
<gene>
    <name evidence="1" type="ORF">W822_20120</name>
</gene>
<reference evidence="1 2" key="1">
    <citation type="journal article" date="2014" name="Genome Announc.">
        <title>Draft Genome Sequence of Advenella kashmirensis Strain W13003, a Polycyclic Aromatic Hydrocarbon-Degrading Bacterium.</title>
        <authorList>
            <person name="Wang X."/>
            <person name="Jin D."/>
            <person name="Zhou L."/>
            <person name="Wu L."/>
            <person name="An W."/>
            <person name="Zhao L."/>
        </authorList>
    </citation>
    <scope>NUCLEOTIDE SEQUENCE [LARGE SCALE GENOMIC DNA]</scope>
    <source>
        <strain evidence="1 2">W13003</strain>
    </source>
</reference>
<dbReference type="Proteomes" id="UP000018733">
    <property type="component" value="Unassembled WGS sequence"/>
</dbReference>
<evidence type="ECO:0000313" key="2">
    <source>
        <dbReference type="Proteomes" id="UP000018733"/>
    </source>
</evidence>
<comment type="caution">
    <text evidence="1">The sequence shown here is derived from an EMBL/GenBank/DDBJ whole genome shotgun (WGS) entry which is preliminary data.</text>
</comment>
<dbReference type="AlphaFoldDB" id="V8QNQ5"/>
<dbReference type="RefSeq" id="WP_024006951.1">
    <property type="nucleotide sequence ID" value="NZ_KI650982.1"/>
</dbReference>